<dbReference type="PRINTS" id="PR01130">
    <property type="entry name" value="DERENTRNSPRT"/>
</dbReference>
<dbReference type="Pfam" id="PF01733">
    <property type="entry name" value="Nucleoside_tran"/>
    <property type="match status" value="1"/>
</dbReference>
<dbReference type="AlphaFoldDB" id="A0A914CT90"/>
<organism evidence="8 9">
    <name type="scientific">Acrobeloides nanus</name>
    <dbReference type="NCBI Taxonomy" id="290746"/>
    <lineage>
        <taxon>Eukaryota</taxon>
        <taxon>Metazoa</taxon>
        <taxon>Ecdysozoa</taxon>
        <taxon>Nematoda</taxon>
        <taxon>Chromadorea</taxon>
        <taxon>Rhabditida</taxon>
        <taxon>Tylenchina</taxon>
        <taxon>Cephalobomorpha</taxon>
        <taxon>Cephaloboidea</taxon>
        <taxon>Cephalobidae</taxon>
        <taxon>Acrobeloides</taxon>
    </lineage>
</organism>
<keyword evidence="8" id="KW-1185">Reference proteome</keyword>
<dbReference type="SUPFAM" id="SSF103473">
    <property type="entry name" value="MFS general substrate transporter"/>
    <property type="match status" value="1"/>
</dbReference>
<evidence type="ECO:0000313" key="8">
    <source>
        <dbReference type="Proteomes" id="UP000887540"/>
    </source>
</evidence>
<dbReference type="InterPro" id="IPR036259">
    <property type="entry name" value="MFS_trans_sf"/>
</dbReference>
<dbReference type="GO" id="GO:0005886">
    <property type="term" value="C:plasma membrane"/>
    <property type="evidence" value="ECO:0007669"/>
    <property type="project" value="TreeGrafter"/>
</dbReference>
<sequence length="255" mass="29258">MTEYGAIDLDKIYSERKYFLKNSIKIEPDDEEQEYLPKDRYKLVYFIILLHGIGTLIPWNMFISIAPQYFIDFKLQPANSSKPEYAVNFFSYLGVCSQFPNLVVNFLNLFIVVKDGLAPRIVLALFVLLASCMVTLIFVFIDTSYYTFGYFLITMLSVIILNSANGIYQNSMFGIIADFPPQYINASIMGMNFCGIFIAVLLIITTLGANDVQWSAFYYFLIALLVVVFCIVSFFILQKLVTYDISRQSKKDITH</sequence>
<feature type="transmembrane region" description="Helical" evidence="7">
    <location>
        <begin position="89"/>
        <end position="110"/>
    </location>
</feature>
<dbReference type="Proteomes" id="UP000887540">
    <property type="component" value="Unplaced"/>
</dbReference>
<dbReference type="Gene3D" id="1.20.1250.20">
    <property type="entry name" value="MFS general substrate transporter like domains"/>
    <property type="match status" value="1"/>
</dbReference>
<keyword evidence="5 7" id="KW-1133">Transmembrane helix</keyword>
<name>A0A914CT90_9BILA</name>
<feature type="transmembrane region" description="Helical" evidence="7">
    <location>
        <begin position="216"/>
        <end position="237"/>
    </location>
</feature>
<comment type="subcellular location">
    <subcellularLocation>
        <location evidence="1">Membrane</location>
        <topology evidence="1">Multi-pass membrane protein</topology>
    </subcellularLocation>
</comment>
<evidence type="ECO:0000256" key="2">
    <source>
        <dbReference type="ARBA" id="ARBA00007965"/>
    </source>
</evidence>
<dbReference type="WBParaSite" id="ACRNAN_scaffold13511.g28097.t1">
    <property type="protein sequence ID" value="ACRNAN_scaffold13511.g28097.t1"/>
    <property type="gene ID" value="ACRNAN_scaffold13511.g28097"/>
</dbReference>
<dbReference type="GO" id="GO:0005337">
    <property type="term" value="F:nucleoside transmembrane transporter activity"/>
    <property type="evidence" value="ECO:0007669"/>
    <property type="project" value="InterPro"/>
</dbReference>
<accession>A0A914CT90</accession>
<feature type="transmembrane region" description="Helical" evidence="7">
    <location>
        <begin position="147"/>
        <end position="168"/>
    </location>
</feature>
<feature type="transmembrane region" description="Helical" evidence="7">
    <location>
        <begin position="189"/>
        <end position="210"/>
    </location>
</feature>
<dbReference type="InterPro" id="IPR002259">
    <property type="entry name" value="Eqnu_transpt"/>
</dbReference>
<evidence type="ECO:0000256" key="6">
    <source>
        <dbReference type="ARBA" id="ARBA00023136"/>
    </source>
</evidence>
<keyword evidence="4 7" id="KW-0812">Transmembrane</keyword>
<keyword evidence="3" id="KW-0813">Transport</keyword>
<evidence type="ECO:0000256" key="5">
    <source>
        <dbReference type="ARBA" id="ARBA00022989"/>
    </source>
</evidence>
<feature type="transmembrane region" description="Helical" evidence="7">
    <location>
        <begin position="43"/>
        <end position="69"/>
    </location>
</feature>
<evidence type="ECO:0000256" key="4">
    <source>
        <dbReference type="ARBA" id="ARBA00022692"/>
    </source>
</evidence>
<evidence type="ECO:0000256" key="3">
    <source>
        <dbReference type="ARBA" id="ARBA00022448"/>
    </source>
</evidence>
<dbReference type="PANTHER" id="PTHR10332">
    <property type="entry name" value="EQUILIBRATIVE NUCLEOSIDE TRANSPORTER"/>
    <property type="match status" value="1"/>
</dbReference>
<comment type="similarity">
    <text evidence="2">Belongs to the SLC29A/ENT transporter (TC 2.A.57) family.</text>
</comment>
<evidence type="ECO:0000256" key="1">
    <source>
        <dbReference type="ARBA" id="ARBA00004141"/>
    </source>
</evidence>
<reference evidence="9" key="1">
    <citation type="submission" date="2022-11" db="UniProtKB">
        <authorList>
            <consortium name="WormBaseParasite"/>
        </authorList>
    </citation>
    <scope>IDENTIFICATION</scope>
</reference>
<proteinExistence type="inferred from homology"/>
<dbReference type="PANTHER" id="PTHR10332:SF80">
    <property type="entry name" value="EQUILIBRATIVE NUCLEOSIDE TRANSPORTER 2, ISOFORM A"/>
    <property type="match status" value="1"/>
</dbReference>
<feature type="transmembrane region" description="Helical" evidence="7">
    <location>
        <begin position="122"/>
        <end position="141"/>
    </location>
</feature>
<evidence type="ECO:0000313" key="9">
    <source>
        <dbReference type="WBParaSite" id="ACRNAN_scaffold13511.g28097.t1"/>
    </source>
</evidence>
<evidence type="ECO:0000256" key="7">
    <source>
        <dbReference type="SAM" id="Phobius"/>
    </source>
</evidence>
<keyword evidence="6 7" id="KW-0472">Membrane</keyword>
<protein>
    <submittedName>
        <fullName evidence="9">Equilibrative nucleoside transporter 3</fullName>
    </submittedName>
</protein>